<evidence type="ECO:0000313" key="2">
    <source>
        <dbReference type="Proteomes" id="UP001164539"/>
    </source>
</evidence>
<proteinExistence type="predicted"/>
<organism evidence="1 2">
    <name type="scientific">Melia azedarach</name>
    <name type="common">Chinaberry tree</name>
    <dbReference type="NCBI Taxonomy" id="155640"/>
    <lineage>
        <taxon>Eukaryota</taxon>
        <taxon>Viridiplantae</taxon>
        <taxon>Streptophyta</taxon>
        <taxon>Embryophyta</taxon>
        <taxon>Tracheophyta</taxon>
        <taxon>Spermatophyta</taxon>
        <taxon>Magnoliopsida</taxon>
        <taxon>eudicotyledons</taxon>
        <taxon>Gunneridae</taxon>
        <taxon>Pentapetalae</taxon>
        <taxon>rosids</taxon>
        <taxon>malvids</taxon>
        <taxon>Sapindales</taxon>
        <taxon>Meliaceae</taxon>
        <taxon>Melia</taxon>
    </lineage>
</organism>
<protein>
    <submittedName>
        <fullName evidence="1">21 kDa protein-like</fullName>
    </submittedName>
</protein>
<keyword evidence="2" id="KW-1185">Reference proteome</keyword>
<accession>A0ACC1X459</accession>
<dbReference type="Proteomes" id="UP001164539">
    <property type="component" value="Chromosome 11"/>
</dbReference>
<gene>
    <name evidence="1" type="ORF">OWV82_019883</name>
</gene>
<sequence length="194" mass="21396">MAKTGSILFLLSVLCISGAATSQLSSKETSFVKISCKSTTYPPLCLLSLLSYATQIRRNPRQMALVALSVSLSRAQSTESFMSKMKRFRNLKPREYKAVADCWDLMDDSVERISKSIREMKNIGQGKGRDISFQISNVQTWVSAALTNHNTCLDGFADKALNGKVKDSVNAQVVNAVKITSNALALVNQFAKRY</sequence>
<dbReference type="EMBL" id="CM051404">
    <property type="protein sequence ID" value="KAJ4706201.1"/>
    <property type="molecule type" value="Genomic_DNA"/>
</dbReference>
<name>A0ACC1X459_MELAZ</name>
<reference evidence="1 2" key="1">
    <citation type="journal article" date="2023" name="Science">
        <title>Complex scaffold remodeling in plant triterpene biosynthesis.</title>
        <authorList>
            <person name="De La Pena R."/>
            <person name="Hodgson H."/>
            <person name="Liu J.C."/>
            <person name="Stephenson M.J."/>
            <person name="Martin A.C."/>
            <person name="Owen C."/>
            <person name="Harkess A."/>
            <person name="Leebens-Mack J."/>
            <person name="Jimenez L.E."/>
            <person name="Osbourn A."/>
            <person name="Sattely E.S."/>
        </authorList>
    </citation>
    <scope>NUCLEOTIDE SEQUENCE [LARGE SCALE GENOMIC DNA]</scope>
    <source>
        <strain evidence="2">cv. JPN11</strain>
        <tissue evidence="1">Leaf</tissue>
    </source>
</reference>
<comment type="caution">
    <text evidence="1">The sequence shown here is derived from an EMBL/GenBank/DDBJ whole genome shotgun (WGS) entry which is preliminary data.</text>
</comment>
<evidence type="ECO:0000313" key="1">
    <source>
        <dbReference type="EMBL" id="KAJ4706201.1"/>
    </source>
</evidence>